<evidence type="ECO:0000313" key="3">
    <source>
        <dbReference type="Proteomes" id="UP000248066"/>
    </source>
</evidence>
<protein>
    <recommendedName>
        <fullName evidence="4">DUF1538 domain-containing protein</fullName>
    </recommendedName>
</protein>
<keyword evidence="1" id="KW-0472">Membrane</keyword>
<feature type="transmembrane region" description="Helical" evidence="1">
    <location>
        <begin position="210"/>
        <end position="231"/>
    </location>
</feature>
<dbReference type="OrthoDB" id="9805989at2"/>
<feature type="transmembrane region" description="Helical" evidence="1">
    <location>
        <begin position="12"/>
        <end position="30"/>
    </location>
</feature>
<feature type="transmembrane region" description="Helical" evidence="1">
    <location>
        <begin position="182"/>
        <end position="198"/>
    </location>
</feature>
<accession>A0A2W0HGH3</accession>
<dbReference type="InterPro" id="IPR011435">
    <property type="entry name" value="UmpAB"/>
</dbReference>
<feature type="transmembrane region" description="Helical" evidence="1">
    <location>
        <begin position="79"/>
        <end position="96"/>
    </location>
</feature>
<comment type="caution">
    <text evidence="2">The sequence shown here is derived from an EMBL/GenBank/DDBJ whole genome shotgun (WGS) entry which is preliminary data.</text>
</comment>
<feature type="transmembrane region" description="Helical" evidence="1">
    <location>
        <begin position="36"/>
        <end position="58"/>
    </location>
</feature>
<sequence length="232" mass="24347">MKNVIEQFKEVSFAIMPMAALIIILQYTVIGMPTDIFIRFIFGVIMVGLGLFIFLLGVHIGLLPVGELIGSTLPKSGKVWLIIGVGFILGVSVTIAEPDVRVLALQVDQVSGGEISNTTLIYTVALGVGIFVALAMARTIFEIPLKYLLLGGYSVVFILALFTPENFIPISFDAGGVTTGPMTVPFILALGVGVASVLRGSKESSASEGFGLVALASIGPVIAVMILGVIYG</sequence>
<organism evidence="2 3">
    <name type="scientific">Alteribacter lacisalsi</name>
    <dbReference type="NCBI Taxonomy" id="2045244"/>
    <lineage>
        <taxon>Bacteria</taxon>
        <taxon>Bacillati</taxon>
        <taxon>Bacillota</taxon>
        <taxon>Bacilli</taxon>
        <taxon>Bacillales</taxon>
        <taxon>Bacillaceae</taxon>
        <taxon>Alteribacter</taxon>
    </lineage>
</organism>
<proteinExistence type="predicted"/>
<keyword evidence="1" id="KW-1133">Transmembrane helix</keyword>
<evidence type="ECO:0008006" key="4">
    <source>
        <dbReference type="Google" id="ProtNLM"/>
    </source>
</evidence>
<feature type="transmembrane region" description="Helical" evidence="1">
    <location>
        <begin position="119"/>
        <end position="137"/>
    </location>
</feature>
<dbReference type="AlphaFoldDB" id="A0A2W0HGH3"/>
<feature type="transmembrane region" description="Helical" evidence="1">
    <location>
        <begin position="144"/>
        <end position="162"/>
    </location>
</feature>
<gene>
    <name evidence="2" type="ORF">CR205_10680</name>
</gene>
<dbReference type="EMBL" id="PDOF01000001">
    <property type="protein sequence ID" value="PYZ99000.1"/>
    <property type="molecule type" value="Genomic_DNA"/>
</dbReference>
<keyword evidence="1" id="KW-0812">Transmembrane</keyword>
<dbReference type="RefSeq" id="WP_110519371.1">
    <property type="nucleotide sequence ID" value="NZ_PDOF01000001.1"/>
</dbReference>
<evidence type="ECO:0000313" key="2">
    <source>
        <dbReference type="EMBL" id="PYZ99000.1"/>
    </source>
</evidence>
<dbReference type="Pfam" id="PF07556">
    <property type="entry name" value="DUF1538"/>
    <property type="match status" value="1"/>
</dbReference>
<name>A0A2W0HGH3_9BACI</name>
<dbReference type="Proteomes" id="UP000248066">
    <property type="component" value="Unassembled WGS sequence"/>
</dbReference>
<keyword evidence="3" id="KW-1185">Reference proteome</keyword>
<evidence type="ECO:0000256" key="1">
    <source>
        <dbReference type="SAM" id="Phobius"/>
    </source>
</evidence>
<reference evidence="2 3" key="1">
    <citation type="submission" date="2017-10" db="EMBL/GenBank/DDBJ databases">
        <title>Bacillus sp. nov., a halophilic bacterium isolated from a Yangshapao Lake.</title>
        <authorList>
            <person name="Wang H."/>
        </authorList>
    </citation>
    <scope>NUCLEOTIDE SEQUENCE [LARGE SCALE GENOMIC DNA]</scope>
    <source>
        <strain evidence="2 3">YSP-3</strain>
    </source>
</reference>